<dbReference type="Pfam" id="PF05913">
    <property type="entry name" value="MupG_C"/>
    <property type="match status" value="1"/>
</dbReference>
<evidence type="ECO:0000313" key="4">
    <source>
        <dbReference type="Proteomes" id="UP000184035"/>
    </source>
</evidence>
<dbReference type="InterPro" id="IPR043797">
    <property type="entry name" value="MupG_N"/>
</dbReference>
<accession>A0A1M4T029</accession>
<protein>
    <recommendedName>
        <fullName evidence="5">Outer surface protein</fullName>
    </recommendedName>
</protein>
<dbReference type="AlphaFoldDB" id="A0A1M4T029"/>
<dbReference type="SUPFAM" id="SSF50891">
    <property type="entry name" value="Cyclophilin-like"/>
    <property type="match status" value="1"/>
</dbReference>
<dbReference type="PANTHER" id="PTHR38435:SF2">
    <property type="entry name" value="DUF871 DOMAIN-CONTAINING PROTEIN"/>
    <property type="match status" value="1"/>
</dbReference>
<reference evidence="3 4" key="1">
    <citation type="submission" date="2016-11" db="EMBL/GenBank/DDBJ databases">
        <authorList>
            <person name="Jaros S."/>
            <person name="Januszkiewicz K."/>
            <person name="Wedrychowicz H."/>
        </authorList>
    </citation>
    <scope>NUCLEOTIDE SEQUENCE [LARGE SCALE GENOMIC DNA]</scope>
    <source>
        <strain evidence="3 4">DSM 2631</strain>
    </source>
</reference>
<organism evidence="3 4">
    <name type="scientific">Clostridium fallax</name>
    <dbReference type="NCBI Taxonomy" id="1533"/>
    <lineage>
        <taxon>Bacteria</taxon>
        <taxon>Bacillati</taxon>
        <taxon>Bacillota</taxon>
        <taxon>Clostridia</taxon>
        <taxon>Eubacteriales</taxon>
        <taxon>Clostridiaceae</taxon>
        <taxon>Clostridium</taxon>
    </lineage>
</organism>
<dbReference type="InterPro" id="IPR013785">
    <property type="entry name" value="Aldolase_TIM"/>
</dbReference>
<dbReference type="Proteomes" id="UP000184035">
    <property type="component" value="Unassembled WGS sequence"/>
</dbReference>
<dbReference type="EMBL" id="FQVM01000001">
    <property type="protein sequence ID" value="SHE37809.1"/>
    <property type="molecule type" value="Genomic_DNA"/>
</dbReference>
<evidence type="ECO:0000259" key="2">
    <source>
        <dbReference type="Pfam" id="PF19200"/>
    </source>
</evidence>
<feature type="domain" description="6-phospho-N-acetylmuramidase C-terminal" evidence="1">
    <location>
        <begin position="253"/>
        <end position="355"/>
    </location>
</feature>
<dbReference type="InterPro" id="IPR043894">
    <property type="entry name" value="MupG_C"/>
</dbReference>
<dbReference type="SUPFAM" id="SSF51445">
    <property type="entry name" value="(Trans)glycosidases"/>
    <property type="match status" value="1"/>
</dbReference>
<gene>
    <name evidence="3" type="ORF">SAMN05443638_101263</name>
</gene>
<dbReference type="PANTHER" id="PTHR38435">
    <property type="match status" value="1"/>
</dbReference>
<dbReference type="InterPro" id="IPR029000">
    <property type="entry name" value="Cyclophilin-like_dom_sf"/>
</dbReference>
<dbReference type="Gene3D" id="2.40.100.10">
    <property type="entry name" value="Cyclophilin-like"/>
    <property type="match status" value="1"/>
</dbReference>
<name>A0A1M4T029_9CLOT</name>
<evidence type="ECO:0000313" key="3">
    <source>
        <dbReference type="EMBL" id="SHE37809.1"/>
    </source>
</evidence>
<feature type="domain" description="6-phospho-N-acetylmuramidase N-terminal" evidence="2">
    <location>
        <begin position="4"/>
        <end position="236"/>
    </location>
</feature>
<dbReference type="RefSeq" id="WP_072892412.1">
    <property type="nucleotide sequence ID" value="NZ_FQVM01000001.1"/>
</dbReference>
<dbReference type="Pfam" id="PF19200">
    <property type="entry name" value="MupG_N"/>
    <property type="match status" value="1"/>
</dbReference>
<evidence type="ECO:0008006" key="5">
    <source>
        <dbReference type="Google" id="ProtNLM"/>
    </source>
</evidence>
<keyword evidence="4" id="KW-1185">Reference proteome</keyword>
<dbReference type="InterPro" id="IPR008589">
    <property type="entry name" value="MupG"/>
</dbReference>
<dbReference type="STRING" id="1533.SAMN05443638_101263"/>
<dbReference type="OrthoDB" id="5809921at2"/>
<evidence type="ECO:0000259" key="1">
    <source>
        <dbReference type="Pfam" id="PF05913"/>
    </source>
</evidence>
<dbReference type="InterPro" id="IPR017853">
    <property type="entry name" value="GH"/>
</dbReference>
<dbReference type="Gene3D" id="3.20.20.70">
    <property type="entry name" value="Aldolase class I"/>
    <property type="match status" value="1"/>
</dbReference>
<sequence>MSCGISIYFGLDNTMEENIKLLKDAYKLGFTRIFTSLHIPEANYNILKKEVEEFFNLAKNFDMDIISDISPNTFKFLGIKDMDLSAIKDLGIKTIRIDFGYKEAEIAKISHNPYNIKIQLNASTITEDFLNELDKYNPNYKNIDALHNFYPRRGTGISKECLLEKNIMLTKRGIKIGAFIQSNNRKRSPLKDGLPTLEDHRNKPVYFAANGLFAMGVDSVFIGDALPSYKELKDLASLKSDEVMLRIIPKTKNNISLALLKNRYTSRTDEARDAIRATESRILIKDEKIYPENTIDRKYGDITIDNIDYGRYMGELQILINDLEKDNRVNVVASVVKDDYFLLNYIKGGKHFSFKLLEIGD</sequence>
<proteinExistence type="predicted"/>